<dbReference type="RefSeq" id="WP_165867097.1">
    <property type="nucleotide sequence ID" value="NZ_RQZF01000007.1"/>
</dbReference>
<gene>
    <name evidence="2" type="ORF">EII11_07205</name>
</gene>
<feature type="non-terminal residue" evidence="2">
    <location>
        <position position="1"/>
    </location>
</feature>
<dbReference type="InterPro" id="IPR029501">
    <property type="entry name" value="EndoU_bac"/>
</dbReference>
<feature type="domain" description="Bacterial EndoU nuclease" evidence="1">
    <location>
        <begin position="100"/>
        <end position="179"/>
    </location>
</feature>
<dbReference type="AlphaFoldDB" id="A0A3P1SD07"/>
<keyword evidence="3" id="KW-1185">Reference proteome</keyword>
<evidence type="ECO:0000259" key="1">
    <source>
        <dbReference type="Pfam" id="PF14436"/>
    </source>
</evidence>
<accession>A0A3P1SD07</accession>
<comment type="caution">
    <text evidence="2">The sequence shown here is derived from an EMBL/GenBank/DDBJ whole genome shotgun (WGS) entry which is preliminary data.</text>
</comment>
<evidence type="ECO:0000313" key="2">
    <source>
        <dbReference type="EMBL" id="RRC95018.1"/>
    </source>
</evidence>
<dbReference type="GO" id="GO:0004519">
    <property type="term" value="F:endonuclease activity"/>
    <property type="evidence" value="ECO:0007669"/>
    <property type="project" value="InterPro"/>
</dbReference>
<evidence type="ECO:0000313" key="3">
    <source>
        <dbReference type="Proteomes" id="UP000280444"/>
    </source>
</evidence>
<name>A0A3P1SD07_9ACTO</name>
<dbReference type="Proteomes" id="UP000280444">
    <property type="component" value="Unassembled WGS sequence"/>
</dbReference>
<dbReference type="EMBL" id="RQZF01000007">
    <property type="protein sequence ID" value="RRC95018.1"/>
    <property type="molecule type" value="Genomic_DNA"/>
</dbReference>
<reference evidence="2 3" key="1">
    <citation type="submission" date="2018-11" db="EMBL/GenBank/DDBJ databases">
        <title>Genomes From Bacteria Associated with the Canine Oral Cavity: a Test Case for Automated Genome-Based Taxonomic Assignment.</title>
        <authorList>
            <person name="Coil D.A."/>
            <person name="Jospin G."/>
            <person name="Darling A.E."/>
            <person name="Wallis C."/>
            <person name="Davis I.J."/>
            <person name="Harris S."/>
            <person name="Eisen J.A."/>
            <person name="Holcombe L.J."/>
            <person name="O'Flynn C."/>
        </authorList>
    </citation>
    <scope>NUCLEOTIDE SEQUENCE [LARGE SCALE GENOMIC DNA]</scope>
    <source>
        <strain evidence="2 3">OH770</strain>
    </source>
</reference>
<dbReference type="Pfam" id="PF14436">
    <property type="entry name" value="EndoU_bacteria"/>
    <property type="match status" value="1"/>
</dbReference>
<organism evidence="2 3">
    <name type="scientific">Schaalia canis</name>
    <dbReference type="NCBI Taxonomy" id="100469"/>
    <lineage>
        <taxon>Bacteria</taxon>
        <taxon>Bacillati</taxon>
        <taxon>Actinomycetota</taxon>
        <taxon>Actinomycetes</taxon>
        <taxon>Actinomycetales</taxon>
        <taxon>Actinomycetaceae</taxon>
        <taxon>Schaalia</taxon>
    </lineage>
</organism>
<protein>
    <recommendedName>
        <fullName evidence="1">Bacterial EndoU nuclease domain-containing protein</fullName>
    </recommendedName>
</protein>
<sequence>YPIDWGQVGKDTLFGLGGGAFGYGVGKGLQWAAKTPIGQKVLWKVGGQLRQIPGIKQLSDKGMGFGRYTNTASEARTRHILFGDSPRSGGHHWPAQPPVEVGMQGKTPFPLRWSDDKIMHEISEIANDPTLNWVQQGGKPGATHYKSMKPMRYAVDVERHGLHFRVVTEPLGEGVITGYLTQRPPLGPGALAVRNEFALATTHIDD</sequence>
<proteinExistence type="predicted"/>